<dbReference type="AlphaFoldDB" id="A0A1H9DBZ7"/>
<keyword evidence="2" id="KW-0067">ATP-binding</keyword>
<dbReference type="InterPro" id="IPR027417">
    <property type="entry name" value="P-loop_NTPase"/>
</dbReference>
<dbReference type="SUPFAM" id="SSF52540">
    <property type="entry name" value="P-loop containing nucleoside triphosphate hydrolases"/>
    <property type="match status" value="1"/>
</dbReference>
<dbReference type="InterPro" id="IPR041677">
    <property type="entry name" value="DNA2/NAM7_AAA_11"/>
</dbReference>
<dbReference type="STRING" id="867345.SAMN05421693_1171"/>
<keyword evidence="3" id="KW-1185">Reference proteome</keyword>
<name>A0A1H9DBZ7_9GAMM</name>
<dbReference type="FunFam" id="3.40.960.10:FF:000002">
    <property type="entry name" value="DNA helicase related protein"/>
    <property type="match status" value="1"/>
</dbReference>
<feature type="non-terminal residue" evidence="2">
    <location>
        <position position="1"/>
    </location>
</feature>
<dbReference type="SMART" id="SM00952">
    <property type="entry name" value="RAP"/>
    <property type="match status" value="1"/>
</dbReference>
<dbReference type="Pfam" id="PF18741">
    <property type="entry name" value="MTES_1575"/>
    <property type="match status" value="1"/>
</dbReference>
<keyword evidence="2" id="KW-0378">Hydrolase</keyword>
<accession>A0A1H9DBZ7</accession>
<sequence length="968" mass="109807">ACIGFFVALFRLSHLKNHDLAGACPPHLPLSRCFNRKFACENLGILQGQKVPIGDAILELPPSHAKAVRSLADRGMKTQLEELLDDLGSLKEVFAPVVELRAGYTLLIGERGIIPRLIREVNEVVRACGSLTDDAVLSVVDLTDRIEQIAMLKHKVEKWRAADFDTKLFQGRLGLNPGINTDNSMGLSKLRNTLEIATCLDGRLSNEALIQHIYKTPTRTSFAALDHHARVLREVLESEKSGYEAYSTLVQLDREAWMNRSGDHLDELVTRNQQALDNGETLQSWLDYVRLREQVEALGISRLADAVENSKIDIEQVEGAYQAGMFDVLAREILREDPELGRFSGHSQEAIQDKFKEYDNKLKQLQCEQIAWKIDQNTIPFGNMAARVSERTERVLLEHECGKKTRHIPIRQLLQRAGNALVALKPCFMMGPMSVAQYLPPGTIAFDLVVMDEASQIKPQDALGAVARGAQLVVVGDPKQLPPTSFFDRIIDDGEEDPTGIEESESILDATLPMFPARRLRWHYRSQHESLIAFSNHSFYESDLVLFPSPHKQTDDYGIHYSRIPRGCFVNRKNLEEAKIISEAVREHFRHRPHETIGVVAMSAEQRQHIERAIETLSKDDPVFQEWLDKDAMRRESLFVKNLENVQGDERDVIFISMTYGPPEPGAKVYQRFGPINSDVGWRRLNVLFTRSKKRMHIFSSMGSDDVVVTPTSKRGVQALREFLSYCETGILHRTERYTGRGPDSDFEISVMAALRDRGFECIPQVGVAGFFIDVAVIDPGNPGRYLMGIECDGATYHSAKSARDRDRLRQMILERLGWRIRRIWSTDWFKNPQGELAPIIRELHELKSPGVPGERDHESAVEKIEEIIEEAEFKEAQIDTFAFDEGGLKERLLRFDREVIRLEVPDTPDNKRLLRPAMLEALLEFTPTSKVEFLEVIPPYIRQATEAAEGRYLEQIFDIINASVENA</sequence>
<dbReference type="InterPro" id="IPR049468">
    <property type="entry name" value="Restrct_endonuc-II-like_dom"/>
</dbReference>
<dbReference type="InterPro" id="IPR047187">
    <property type="entry name" value="SF1_C_Upf1"/>
</dbReference>
<evidence type="ECO:0000259" key="1">
    <source>
        <dbReference type="SMART" id="SM00952"/>
    </source>
</evidence>
<dbReference type="Pfam" id="PF13086">
    <property type="entry name" value="AAA_11"/>
    <property type="match status" value="1"/>
</dbReference>
<feature type="domain" description="RAP" evidence="1">
    <location>
        <begin position="790"/>
        <end position="844"/>
    </location>
</feature>
<keyword evidence="2" id="KW-0547">Nucleotide-binding</keyword>
<organism evidence="2 3">
    <name type="scientific">Ectothiorhodospira magna</name>
    <dbReference type="NCBI Taxonomy" id="867345"/>
    <lineage>
        <taxon>Bacteria</taxon>
        <taxon>Pseudomonadati</taxon>
        <taxon>Pseudomonadota</taxon>
        <taxon>Gammaproteobacteria</taxon>
        <taxon>Chromatiales</taxon>
        <taxon>Ectothiorhodospiraceae</taxon>
        <taxon>Ectothiorhodospira</taxon>
    </lineage>
</organism>
<proteinExistence type="predicted"/>
<dbReference type="GO" id="GO:0004386">
    <property type="term" value="F:helicase activity"/>
    <property type="evidence" value="ECO:0007669"/>
    <property type="project" value="UniProtKB-KW"/>
</dbReference>
<dbReference type="CDD" id="cd18808">
    <property type="entry name" value="SF1_C_Upf1"/>
    <property type="match status" value="1"/>
</dbReference>
<dbReference type="InterPro" id="IPR011335">
    <property type="entry name" value="Restrct_endonuc-II-like"/>
</dbReference>
<dbReference type="Gene3D" id="3.40.960.10">
    <property type="entry name" value="VSR Endonuclease"/>
    <property type="match status" value="1"/>
</dbReference>
<dbReference type="EMBL" id="FOFO01000017">
    <property type="protein sequence ID" value="SEQ10879.1"/>
    <property type="molecule type" value="Genomic_DNA"/>
</dbReference>
<dbReference type="Proteomes" id="UP000199496">
    <property type="component" value="Unassembled WGS sequence"/>
</dbReference>
<keyword evidence="2" id="KW-0347">Helicase</keyword>
<gene>
    <name evidence="2" type="ORF">SAMN05421693_1171</name>
</gene>
<dbReference type="Gene3D" id="3.40.50.300">
    <property type="entry name" value="P-loop containing nucleotide triphosphate hydrolases"/>
    <property type="match status" value="2"/>
</dbReference>
<dbReference type="InterPro" id="IPR045055">
    <property type="entry name" value="DNA2/NAM7-like"/>
</dbReference>
<dbReference type="SUPFAM" id="SSF52980">
    <property type="entry name" value="Restriction endonuclease-like"/>
    <property type="match status" value="1"/>
</dbReference>
<dbReference type="InterPro" id="IPR013584">
    <property type="entry name" value="RAP"/>
</dbReference>
<dbReference type="PANTHER" id="PTHR10887">
    <property type="entry name" value="DNA2/NAM7 HELICASE FAMILY"/>
    <property type="match status" value="1"/>
</dbReference>
<dbReference type="Pfam" id="PF13087">
    <property type="entry name" value="AAA_12"/>
    <property type="match status" value="1"/>
</dbReference>
<evidence type="ECO:0000313" key="3">
    <source>
        <dbReference type="Proteomes" id="UP000199496"/>
    </source>
</evidence>
<reference evidence="2 3" key="1">
    <citation type="submission" date="2016-10" db="EMBL/GenBank/DDBJ databases">
        <authorList>
            <person name="de Groot N.N."/>
        </authorList>
    </citation>
    <scope>NUCLEOTIDE SEQUENCE [LARGE SCALE GENOMIC DNA]</scope>
    <source>
        <strain evidence="2 3">B7-7</strain>
    </source>
</reference>
<protein>
    <submittedName>
        <fullName evidence="2">Superfamily I DNA and/or RNA helicase</fullName>
    </submittedName>
</protein>
<dbReference type="InterPro" id="IPR041679">
    <property type="entry name" value="DNA2/NAM7-like_C"/>
</dbReference>
<evidence type="ECO:0000313" key="2">
    <source>
        <dbReference type="EMBL" id="SEQ10879.1"/>
    </source>
</evidence>